<feature type="transmembrane region" description="Helical" evidence="1">
    <location>
        <begin position="232"/>
        <end position="257"/>
    </location>
</feature>
<dbReference type="AlphaFoldDB" id="A0A4R6M3K8"/>
<keyword evidence="1" id="KW-1133">Transmembrane helix</keyword>
<dbReference type="Pfam" id="PF11067">
    <property type="entry name" value="DUF2868"/>
    <property type="match status" value="1"/>
</dbReference>
<keyword evidence="3" id="KW-1185">Reference proteome</keyword>
<accession>A0A4R6M3K8</accession>
<organism evidence="2 3">
    <name type="scientific">Marinomonas balearica</name>
    <dbReference type="NCBI Taxonomy" id="491947"/>
    <lineage>
        <taxon>Bacteria</taxon>
        <taxon>Pseudomonadati</taxon>
        <taxon>Pseudomonadota</taxon>
        <taxon>Gammaproteobacteria</taxon>
        <taxon>Oceanospirillales</taxon>
        <taxon>Oceanospirillaceae</taxon>
        <taxon>Marinomonas</taxon>
    </lineage>
</organism>
<protein>
    <submittedName>
        <fullName evidence="2">Uncharacterized protein DUF2868</fullName>
    </submittedName>
</protein>
<dbReference type="RefSeq" id="WP_133504934.1">
    <property type="nucleotide sequence ID" value="NZ_SNXC01000015.1"/>
</dbReference>
<evidence type="ECO:0000313" key="2">
    <source>
        <dbReference type="EMBL" id="TDO95867.1"/>
    </source>
</evidence>
<evidence type="ECO:0000313" key="3">
    <source>
        <dbReference type="Proteomes" id="UP000294656"/>
    </source>
</evidence>
<gene>
    <name evidence="2" type="ORF">DFP79_3225</name>
</gene>
<feature type="transmembrane region" description="Helical" evidence="1">
    <location>
        <begin position="146"/>
        <end position="172"/>
    </location>
</feature>
<comment type="caution">
    <text evidence="2">The sequence shown here is derived from an EMBL/GenBank/DDBJ whole genome shotgun (WGS) entry which is preliminary data.</text>
</comment>
<dbReference type="InterPro" id="IPR021296">
    <property type="entry name" value="DUF2868"/>
</dbReference>
<sequence length="421" mass="47834">MKDSEKLALLKELNESKTTRKSDEAIAFFDLNYKPAFEKLEAVKKTVSLLVLGIALLLGLSIAPSTFDLSNGNKINVFWLLLLLLGANTFSMALWFITSLMRPSTNNHWHRCIQSIIQLCSHLIRVERNTVIAYQRLHLSNQNGKWITSAIMHSAWLCYLTGGLASITVFLITHEVHFVWETTLLSHADFQSFTQLLSTLPNLLGLSVPNGLEVQLSVISNPERLPALQQKWAYLILFSLVLYGVVPRLFLAILFGIKYKLSISQTIRRSLKEDHIAQREQHQTVVLDPDPNQNTNASPARFNIKQALPSDFKPPLFGFEWASSEVNGIALQRINNRNDQKHFIENCSSYDAFTLLVNGELCPDRGSYRFLMQVAQNSRHFKLLIFGETFKDQWVHSAHSAAIDFDKLLYCNLNKDDQSAD</sequence>
<feature type="transmembrane region" description="Helical" evidence="1">
    <location>
        <begin position="77"/>
        <end position="97"/>
    </location>
</feature>
<dbReference type="OrthoDB" id="6210861at2"/>
<dbReference type="Proteomes" id="UP000294656">
    <property type="component" value="Unassembled WGS sequence"/>
</dbReference>
<evidence type="ECO:0000256" key="1">
    <source>
        <dbReference type="SAM" id="Phobius"/>
    </source>
</evidence>
<feature type="transmembrane region" description="Helical" evidence="1">
    <location>
        <begin position="47"/>
        <end position="65"/>
    </location>
</feature>
<name>A0A4R6M3K8_9GAMM</name>
<dbReference type="EMBL" id="SNXC01000015">
    <property type="protein sequence ID" value="TDO95867.1"/>
    <property type="molecule type" value="Genomic_DNA"/>
</dbReference>
<proteinExistence type="predicted"/>
<keyword evidence="1" id="KW-0812">Transmembrane</keyword>
<keyword evidence="1" id="KW-0472">Membrane</keyword>
<reference evidence="2 3" key="1">
    <citation type="submission" date="2019-03" db="EMBL/GenBank/DDBJ databases">
        <title>Genomic Encyclopedia of Type Strains, Phase III (KMG-III): the genomes of soil and plant-associated and newly described type strains.</title>
        <authorList>
            <person name="Whitman W."/>
        </authorList>
    </citation>
    <scope>NUCLEOTIDE SEQUENCE [LARGE SCALE GENOMIC DNA]</scope>
    <source>
        <strain evidence="2 3">CECT 7378</strain>
    </source>
</reference>